<dbReference type="SUPFAM" id="SSF52518">
    <property type="entry name" value="Thiamin diphosphate-binding fold (THDP-binding)"/>
    <property type="match status" value="1"/>
</dbReference>
<dbReference type="InterPro" id="IPR029061">
    <property type="entry name" value="THDP-binding"/>
</dbReference>
<evidence type="ECO:0000313" key="6">
    <source>
        <dbReference type="EMBL" id="PFG34981.1"/>
    </source>
</evidence>
<dbReference type="NCBIfam" id="TIGR03181">
    <property type="entry name" value="PDH_E1_alph_x"/>
    <property type="match status" value="1"/>
</dbReference>
<feature type="region of interest" description="Disordered" evidence="4">
    <location>
        <begin position="1"/>
        <end position="29"/>
    </location>
</feature>
<feature type="compositionally biased region" description="Polar residues" evidence="4">
    <location>
        <begin position="1"/>
        <end position="12"/>
    </location>
</feature>
<dbReference type="PANTHER" id="PTHR43380:SF1">
    <property type="entry name" value="2-OXOISOVALERATE DEHYDROGENASE SUBUNIT ALPHA, MITOCHONDRIAL"/>
    <property type="match status" value="1"/>
</dbReference>
<dbReference type="AlphaFoldDB" id="A0A2A9E8W2"/>
<dbReference type="EMBL" id="PDJG01000001">
    <property type="protein sequence ID" value="PFG34981.1"/>
    <property type="molecule type" value="Genomic_DNA"/>
</dbReference>
<evidence type="ECO:0000256" key="2">
    <source>
        <dbReference type="ARBA" id="ARBA00023002"/>
    </source>
</evidence>
<dbReference type="InterPro" id="IPR001017">
    <property type="entry name" value="DH_E1"/>
</dbReference>
<dbReference type="InterPro" id="IPR050771">
    <property type="entry name" value="Alpha-ketoacid_DH_E1_comp"/>
</dbReference>
<dbReference type="Proteomes" id="UP000225548">
    <property type="component" value="Unassembled WGS sequence"/>
</dbReference>
<accession>A0A2A9E8W2</accession>
<feature type="domain" description="Dehydrogenase E1 component" evidence="5">
    <location>
        <begin position="55"/>
        <end position="331"/>
    </location>
</feature>
<protein>
    <submittedName>
        <fullName evidence="6">Pyruvate dehydrogenase E1 component alpha subunit</fullName>
    </submittedName>
</protein>
<evidence type="ECO:0000256" key="1">
    <source>
        <dbReference type="ARBA" id="ARBA00001964"/>
    </source>
</evidence>
<evidence type="ECO:0000256" key="3">
    <source>
        <dbReference type="ARBA" id="ARBA00023052"/>
    </source>
</evidence>
<comment type="cofactor">
    <cofactor evidence="1">
        <name>thiamine diphosphate</name>
        <dbReference type="ChEBI" id="CHEBI:58937"/>
    </cofactor>
</comment>
<dbReference type="CDD" id="cd02000">
    <property type="entry name" value="TPP_E1_PDC_ADC_BCADC"/>
    <property type="match status" value="1"/>
</dbReference>
<evidence type="ECO:0000256" key="4">
    <source>
        <dbReference type="SAM" id="MobiDB-lite"/>
    </source>
</evidence>
<keyword evidence="7" id="KW-1185">Reference proteome</keyword>
<gene>
    <name evidence="6" type="ORF">ATL42_2913</name>
</gene>
<sequence>MTDLMQSTQAPETTDDTPMQIVAPDGRRVTSERNAPYRARLAGLDDDDLRGFYRDMMLVRRFDTEATALQRQGELALYAPLLGQEAAQIGSGRALSPQDMAFPSYREHGVAYTRGVELPHLLQLFRGVDHGGWDSEAHRFHLYTLVIGSHTLHATGYAMGVQRDGLVGTGDTTQDTAVIAYFGDGATSQGDVSEALGFAAVNNAPVVLFCQNNQWAISVPTSKQSRVPLYRRGHGFGVPSVRVDGNDVLACYAATTEALERARTGGGPTFIEAVTYRMGAHTTSDDPTRYRTSAEEDYWRDRDPIDRLRILLRTEGLWDDEAEAALAVEADALGERVRTYVRGLGRPAASSMFDHVYATENSLVTEDRTWFADYEASFTDQGGAR</sequence>
<keyword evidence="3" id="KW-0786">Thiamine pyrophosphate</keyword>
<name>A0A2A9E8W2_9MICO</name>
<dbReference type="GO" id="GO:0016624">
    <property type="term" value="F:oxidoreductase activity, acting on the aldehyde or oxo group of donors, disulfide as acceptor"/>
    <property type="evidence" value="ECO:0007669"/>
    <property type="project" value="InterPro"/>
</dbReference>
<keyword evidence="2" id="KW-0560">Oxidoreductase</keyword>
<keyword evidence="6" id="KW-0670">Pyruvate</keyword>
<evidence type="ECO:0000259" key="5">
    <source>
        <dbReference type="Pfam" id="PF00676"/>
    </source>
</evidence>
<reference evidence="6 7" key="1">
    <citation type="submission" date="2017-10" db="EMBL/GenBank/DDBJ databases">
        <title>Sequencing the genomes of 1000 actinobacteria strains.</title>
        <authorList>
            <person name="Klenk H.-P."/>
        </authorList>
    </citation>
    <scope>NUCLEOTIDE SEQUENCE [LARGE SCALE GENOMIC DNA]</scope>
    <source>
        <strain evidence="6 7">DSM 18966</strain>
    </source>
</reference>
<evidence type="ECO:0000313" key="7">
    <source>
        <dbReference type="Proteomes" id="UP000225548"/>
    </source>
</evidence>
<dbReference type="GO" id="GO:0009083">
    <property type="term" value="P:branched-chain amino acid catabolic process"/>
    <property type="evidence" value="ECO:0007669"/>
    <property type="project" value="TreeGrafter"/>
</dbReference>
<dbReference type="GO" id="GO:0000287">
    <property type="term" value="F:magnesium ion binding"/>
    <property type="evidence" value="ECO:0007669"/>
    <property type="project" value="UniProtKB-ARBA"/>
</dbReference>
<proteinExistence type="predicted"/>
<dbReference type="Pfam" id="PF00676">
    <property type="entry name" value="E1_dh"/>
    <property type="match status" value="1"/>
</dbReference>
<dbReference type="PANTHER" id="PTHR43380">
    <property type="entry name" value="2-OXOISOVALERATE DEHYDROGENASE SUBUNIT ALPHA, MITOCHONDRIAL"/>
    <property type="match status" value="1"/>
</dbReference>
<organism evidence="6 7">
    <name type="scientific">Sanguibacter antarcticus</name>
    <dbReference type="NCBI Taxonomy" id="372484"/>
    <lineage>
        <taxon>Bacteria</taxon>
        <taxon>Bacillati</taxon>
        <taxon>Actinomycetota</taxon>
        <taxon>Actinomycetes</taxon>
        <taxon>Micrococcales</taxon>
        <taxon>Sanguibacteraceae</taxon>
        <taxon>Sanguibacter</taxon>
    </lineage>
</organism>
<dbReference type="Gene3D" id="3.40.50.970">
    <property type="match status" value="1"/>
</dbReference>
<dbReference type="InterPro" id="IPR017596">
    <property type="entry name" value="PdhA/BkdA"/>
</dbReference>
<comment type="caution">
    <text evidence="6">The sequence shown here is derived from an EMBL/GenBank/DDBJ whole genome shotgun (WGS) entry which is preliminary data.</text>
</comment>